<dbReference type="OrthoDB" id="3847604at2"/>
<keyword evidence="9 10" id="KW-0472">Membrane</keyword>
<feature type="transmembrane region" description="Helical" evidence="10">
    <location>
        <begin position="42"/>
        <end position="64"/>
    </location>
</feature>
<accession>A0A1X0I3G6</accession>
<dbReference type="AlphaFoldDB" id="A0A1X0I3G6"/>
<dbReference type="InterPro" id="IPR042485">
    <property type="entry name" value="T7SS_EccB_R3"/>
</dbReference>
<gene>
    <name evidence="11" type="ORF">BST39_25575</name>
</gene>
<evidence type="ECO:0000256" key="2">
    <source>
        <dbReference type="ARBA" id="ARBA00008149"/>
    </source>
</evidence>
<dbReference type="Pfam" id="PF05108">
    <property type="entry name" value="T7SS_ESX1_EccB"/>
    <property type="match status" value="1"/>
</dbReference>
<dbReference type="STRING" id="590652.BST39_25575"/>
<organism evidence="11 12">
    <name type="scientific">Mycobacterium paraseoulense</name>
    <dbReference type="NCBI Taxonomy" id="590652"/>
    <lineage>
        <taxon>Bacteria</taxon>
        <taxon>Bacillati</taxon>
        <taxon>Actinomycetota</taxon>
        <taxon>Actinomycetes</taxon>
        <taxon>Mycobacteriales</taxon>
        <taxon>Mycobacteriaceae</taxon>
        <taxon>Mycobacterium</taxon>
    </lineage>
</organism>
<proteinExistence type="inferred from homology"/>
<keyword evidence="7" id="KW-0067">ATP-binding</keyword>
<evidence type="ECO:0000256" key="9">
    <source>
        <dbReference type="ARBA" id="ARBA00023136"/>
    </source>
</evidence>
<dbReference type="GO" id="GO:0005886">
    <property type="term" value="C:plasma membrane"/>
    <property type="evidence" value="ECO:0007669"/>
    <property type="project" value="UniProtKB-SubCell"/>
</dbReference>
<dbReference type="RefSeq" id="WP_083175661.1">
    <property type="nucleotide sequence ID" value="NZ_AP022619.1"/>
</dbReference>
<evidence type="ECO:0000256" key="3">
    <source>
        <dbReference type="ARBA" id="ARBA00022475"/>
    </source>
</evidence>
<dbReference type="Proteomes" id="UP000192513">
    <property type="component" value="Unassembled WGS sequence"/>
</dbReference>
<dbReference type="GO" id="GO:0005576">
    <property type="term" value="C:extracellular region"/>
    <property type="evidence" value="ECO:0007669"/>
    <property type="project" value="TreeGrafter"/>
</dbReference>
<dbReference type="Gene3D" id="2.40.50.910">
    <property type="entry name" value="Type VII secretion system EccB, repeat 3 domain"/>
    <property type="match status" value="1"/>
</dbReference>
<keyword evidence="12" id="KW-1185">Reference proteome</keyword>
<comment type="subcellular location">
    <subcellularLocation>
        <location evidence="1">Cell membrane</location>
        <topology evidence="1">Single-pass membrane protein</topology>
    </subcellularLocation>
</comment>
<dbReference type="PANTHER" id="PTHR40765:SF2">
    <property type="entry name" value="ESX-2 SECRETION SYSTEM ATPASE ECCB2"/>
    <property type="match status" value="1"/>
</dbReference>
<evidence type="ECO:0000256" key="7">
    <source>
        <dbReference type="ARBA" id="ARBA00022840"/>
    </source>
</evidence>
<dbReference type="NCBIfam" id="TIGR03919">
    <property type="entry name" value="T7SS_EccB"/>
    <property type="match status" value="1"/>
</dbReference>
<evidence type="ECO:0000256" key="10">
    <source>
        <dbReference type="SAM" id="Phobius"/>
    </source>
</evidence>
<dbReference type="Gene3D" id="3.30.2390.20">
    <property type="entry name" value="Type VII secretion system EccB, repeat 1 domain"/>
    <property type="match status" value="1"/>
</dbReference>
<comment type="similarity">
    <text evidence="2">Belongs to the EccB family.</text>
</comment>
<keyword evidence="3" id="KW-1003">Cell membrane</keyword>
<reference evidence="11 12" key="1">
    <citation type="submission" date="2017-02" db="EMBL/GenBank/DDBJ databases">
        <title>The new phylogeny of genus Mycobacterium.</title>
        <authorList>
            <person name="Tortoli E."/>
            <person name="Trovato A."/>
            <person name="Cirillo D.M."/>
        </authorList>
    </citation>
    <scope>NUCLEOTIDE SEQUENCE [LARGE SCALE GENOMIC DNA]</scope>
    <source>
        <strain evidence="11 12">DSM 45000</strain>
    </source>
</reference>
<evidence type="ECO:0000313" key="12">
    <source>
        <dbReference type="Proteomes" id="UP000192513"/>
    </source>
</evidence>
<dbReference type="InterPro" id="IPR007795">
    <property type="entry name" value="T7SS_EccB"/>
</dbReference>
<name>A0A1X0I3G6_9MYCO</name>
<dbReference type="GO" id="GO:0016787">
    <property type="term" value="F:hydrolase activity"/>
    <property type="evidence" value="ECO:0007669"/>
    <property type="project" value="UniProtKB-KW"/>
</dbReference>
<keyword evidence="8 10" id="KW-1133">Transmembrane helix</keyword>
<evidence type="ECO:0000256" key="4">
    <source>
        <dbReference type="ARBA" id="ARBA00022692"/>
    </source>
</evidence>
<dbReference type="InterPro" id="IPR044857">
    <property type="entry name" value="T7SS_EccB_R1"/>
</dbReference>
<dbReference type="EMBL" id="MVIE01000053">
    <property type="protein sequence ID" value="ORB33732.1"/>
    <property type="molecule type" value="Genomic_DNA"/>
</dbReference>
<evidence type="ECO:0000256" key="5">
    <source>
        <dbReference type="ARBA" id="ARBA00022741"/>
    </source>
</evidence>
<dbReference type="PANTHER" id="PTHR40765">
    <property type="entry name" value="ESX-2 SECRETION SYSTEM ATPASE ECCB2"/>
    <property type="match status" value="1"/>
</dbReference>
<sequence length="456" mass="46616">MWRQPATWLHVSGYRFLLRRLECALLGGNIHTLSVRSRAQTAALTVGCVLTAVAVAGAALVALLRPRVALDGAQLVMGRESGALYVRVGDTWHPVLNLASARLIAATAANPRPVPEADLTRAKRGPLLGIPGAPQVIGEPLRADESAWTICDTDGAGATTVVVGATDAATARRLGPGQAALVAPAPGAPAYLLYDGQRALVDVADPAVVRALRIEGRAPRPVSPSLLNAIPEAPPIRSPRIRGAGERSAAIPGFGVGSVMRIARAGGDEYYAVLAAGVQRIGEVAADLLRFSNSQGAVNAVPVTPDAIRAAPIVQSLPVAGFPERAPTLSDDASTFCVSSQAASSGQSGAALFAGSRLPLPAGQAPLTLSQADGPGPALDGVYVPPGRSLYVRVGTRYLVTDSGVRFAIHDDDAAHALGLPAPNPAPWSVLGVLPAGPELSRGTASIPRDSVSGTP</sequence>
<comment type="caution">
    <text evidence="11">The sequence shown here is derived from an EMBL/GenBank/DDBJ whole genome shotgun (WGS) entry which is preliminary data.</text>
</comment>
<keyword evidence="5" id="KW-0547">Nucleotide-binding</keyword>
<evidence type="ECO:0000256" key="6">
    <source>
        <dbReference type="ARBA" id="ARBA00022801"/>
    </source>
</evidence>
<protein>
    <submittedName>
        <fullName evidence="11">Type VII secretion protein EccB</fullName>
    </submittedName>
</protein>
<keyword evidence="6" id="KW-0378">Hydrolase</keyword>
<evidence type="ECO:0000256" key="1">
    <source>
        <dbReference type="ARBA" id="ARBA00004162"/>
    </source>
</evidence>
<evidence type="ECO:0000256" key="8">
    <source>
        <dbReference type="ARBA" id="ARBA00022989"/>
    </source>
</evidence>
<evidence type="ECO:0000313" key="11">
    <source>
        <dbReference type="EMBL" id="ORB33732.1"/>
    </source>
</evidence>
<keyword evidence="4 10" id="KW-0812">Transmembrane</keyword>
<dbReference type="GO" id="GO:0005524">
    <property type="term" value="F:ATP binding"/>
    <property type="evidence" value="ECO:0007669"/>
    <property type="project" value="UniProtKB-KW"/>
</dbReference>